<feature type="transmembrane region" description="Helical" evidence="2">
    <location>
        <begin position="132"/>
        <end position="156"/>
    </location>
</feature>
<dbReference type="InterPro" id="IPR001633">
    <property type="entry name" value="EAL_dom"/>
</dbReference>
<dbReference type="SUPFAM" id="SSF55073">
    <property type="entry name" value="Nucleotide cyclase"/>
    <property type="match status" value="1"/>
</dbReference>
<dbReference type="EMBL" id="JAAGWK010000025">
    <property type="protein sequence ID" value="NEL55726.1"/>
    <property type="molecule type" value="Genomic_DNA"/>
</dbReference>
<organism evidence="6 7">
    <name type="scientific">Goekera deserti</name>
    <dbReference type="NCBI Taxonomy" id="2497753"/>
    <lineage>
        <taxon>Bacteria</taxon>
        <taxon>Bacillati</taxon>
        <taxon>Actinomycetota</taxon>
        <taxon>Actinomycetes</taxon>
        <taxon>Geodermatophilales</taxon>
        <taxon>Geodermatophilaceae</taxon>
        <taxon>Goekera</taxon>
    </lineage>
</organism>
<dbReference type="Pfam" id="PF00990">
    <property type="entry name" value="GGDEF"/>
    <property type="match status" value="1"/>
</dbReference>
<protein>
    <submittedName>
        <fullName evidence="6">EAL domain-containing protein</fullName>
    </submittedName>
</protein>
<accession>A0A7K3WH76</accession>
<dbReference type="Proteomes" id="UP000470470">
    <property type="component" value="Unassembled WGS sequence"/>
</dbReference>
<keyword evidence="2" id="KW-1133">Transmembrane helix</keyword>
<dbReference type="SMART" id="SM00267">
    <property type="entry name" value="GGDEF"/>
    <property type="match status" value="1"/>
</dbReference>
<dbReference type="PROSITE" id="PS50883">
    <property type="entry name" value="EAL"/>
    <property type="match status" value="1"/>
</dbReference>
<dbReference type="InterPro" id="IPR043128">
    <property type="entry name" value="Rev_trsase/Diguanyl_cyclase"/>
</dbReference>
<dbReference type="NCBIfam" id="TIGR00229">
    <property type="entry name" value="sensory_box"/>
    <property type="match status" value="1"/>
</dbReference>
<feature type="transmembrane region" description="Helical" evidence="2">
    <location>
        <begin position="168"/>
        <end position="186"/>
    </location>
</feature>
<feature type="domain" description="EAL" evidence="4">
    <location>
        <begin position="638"/>
        <end position="891"/>
    </location>
</feature>
<comment type="caution">
    <text evidence="6">The sequence shown here is derived from an EMBL/GenBank/DDBJ whole genome shotgun (WGS) entry which is preliminary data.</text>
</comment>
<dbReference type="InterPro" id="IPR000160">
    <property type="entry name" value="GGDEF_dom"/>
</dbReference>
<dbReference type="PROSITE" id="PS50112">
    <property type="entry name" value="PAS"/>
    <property type="match status" value="1"/>
</dbReference>
<feature type="transmembrane region" description="Helical" evidence="2">
    <location>
        <begin position="12"/>
        <end position="34"/>
    </location>
</feature>
<dbReference type="Gene3D" id="3.30.70.270">
    <property type="match status" value="1"/>
</dbReference>
<feature type="transmembrane region" description="Helical" evidence="2">
    <location>
        <begin position="294"/>
        <end position="313"/>
    </location>
</feature>
<evidence type="ECO:0000259" key="3">
    <source>
        <dbReference type="PROSITE" id="PS50112"/>
    </source>
</evidence>
<reference evidence="6 7" key="1">
    <citation type="submission" date="2020-02" db="EMBL/GenBank/DDBJ databases">
        <title>The whole genome sequence of CPCC 205119.</title>
        <authorList>
            <person name="Jiang Z."/>
        </authorList>
    </citation>
    <scope>NUCLEOTIDE SEQUENCE [LARGE SCALE GENOMIC DNA]</scope>
    <source>
        <strain evidence="6 7">CPCC 205119</strain>
    </source>
</reference>
<dbReference type="NCBIfam" id="TIGR00254">
    <property type="entry name" value="GGDEF"/>
    <property type="match status" value="1"/>
</dbReference>
<dbReference type="PROSITE" id="PS50887">
    <property type="entry name" value="GGDEF"/>
    <property type="match status" value="1"/>
</dbReference>
<dbReference type="CDD" id="cd01948">
    <property type="entry name" value="EAL"/>
    <property type="match status" value="1"/>
</dbReference>
<dbReference type="Pfam" id="PF00989">
    <property type="entry name" value="PAS"/>
    <property type="match status" value="1"/>
</dbReference>
<dbReference type="SMART" id="SM00091">
    <property type="entry name" value="PAS"/>
    <property type="match status" value="1"/>
</dbReference>
<dbReference type="InterPro" id="IPR000014">
    <property type="entry name" value="PAS"/>
</dbReference>
<dbReference type="CDD" id="cd01949">
    <property type="entry name" value="GGDEF"/>
    <property type="match status" value="1"/>
</dbReference>
<dbReference type="InterPro" id="IPR013767">
    <property type="entry name" value="PAS_fold"/>
</dbReference>
<feature type="transmembrane region" description="Helical" evidence="2">
    <location>
        <begin position="224"/>
        <end position="242"/>
    </location>
</feature>
<feature type="compositionally biased region" description="Low complexity" evidence="1">
    <location>
        <begin position="420"/>
        <end position="440"/>
    </location>
</feature>
<name>A0A7K3WH76_9ACTN</name>
<dbReference type="Gene3D" id="3.20.20.450">
    <property type="entry name" value="EAL domain"/>
    <property type="match status" value="1"/>
</dbReference>
<dbReference type="CDD" id="cd00130">
    <property type="entry name" value="PAS"/>
    <property type="match status" value="1"/>
</dbReference>
<feature type="transmembrane region" description="Helical" evidence="2">
    <location>
        <begin position="99"/>
        <end position="120"/>
    </location>
</feature>
<feature type="transmembrane region" description="Helical" evidence="2">
    <location>
        <begin position="263"/>
        <end position="288"/>
    </location>
</feature>
<sequence length="917" mass="93716">MTGPATERAAVLRSVLGLLGVAAVLLCVLQVAAPARTADAGPAVLAVACWAVAAALARRAPSSRAVPARSGTALAVALMGVGLGVSAALGAGVPDGSTGWLDLPLVLALLLALVACGRLVGRAPRPRIGSRVLLDAAAAALAGGVLVELLVSGAVPAAGAATGVLVEIGHPVVGAVLVALVVVVLTATPRGSRAGARWLLTALVALTVVAVSGALGGVDSGLDLVAGLAWLGALAAGLLAAVHRPGAARQGTPRPVGGAPATLPPSGIVLGHGACAVLVLPVLAGPAAGYPVDAAAAAGAALLLVVTLVRSLLRAADGDRLARQLVHTEAHFRSLVQHSSDMTVVLDATGRVSWVSSAVATQLGWSARELCGRALVDLVHAEDRPALRPVVGGAPGPGGTVHLRVRTRQGAWRELEGSWAGRPTGPAADGPRGAADGDAGDTVLSLRDVTERRSTQRRLEQLAYTDHLTGLANRPRFETALTASWARLAEGSAGCVLLLDLDGFKAVNDVAGHHAGDRLLVEVADRLRAVVRDRDLVARLGGDEFAVLVHAGITEATALGERVVAALDGGYRLDGADDDGRPLQFAVSCSGGVAALGADRDAATAVRQADSALRAAKAAGKTCVRVHADTVDSATGRRTRLVRDLPEALAHGELQLAYQPVAGIEQRAVLGVEALIRWEHPTLGAVLPHEFVGLAEEDGMIVPLQRWVLEQATRDLAGWLAEGRDLQLGVNISVRHLQAGCLVEDVEAALERASLPARRLMVELTESMLLDDNERTRAEVARLRATGCVISLDDFGRGSSSFGHLAGSPVDVIKMDRAFTAGVDTDPRRAVVVQGVVDIGRRLGIDVVGGGVETADQLAALRAIGCLFVQGWLIGRPVPAAELPAMLDGFDPAVLDGAPVRTVDGAVTTSRALPVPG</sequence>
<feature type="domain" description="PAS" evidence="3">
    <location>
        <begin position="328"/>
        <end position="388"/>
    </location>
</feature>
<dbReference type="InterPro" id="IPR035965">
    <property type="entry name" value="PAS-like_dom_sf"/>
</dbReference>
<dbReference type="PANTHER" id="PTHR44757">
    <property type="entry name" value="DIGUANYLATE CYCLASE DGCP"/>
    <property type="match status" value="1"/>
</dbReference>
<feature type="transmembrane region" description="Helical" evidence="2">
    <location>
        <begin position="198"/>
        <end position="218"/>
    </location>
</feature>
<dbReference type="SUPFAM" id="SSF55785">
    <property type="entry name" value="PYP-like sensor domain (PAS domain)"/>
    <property type="match status" value="1"/>
</dbReference>
<feature type="transmembrane region" description="Helical" evidence="2">
    <location>
        <begin position="72"/>
        <end position="93"/>
    </location>
</feature>
<evidence type="ECO:0000256" key="2">
    <source>
        <dbReference type="SAM" id="Phobius"/>
    </source>
</evidence>
<evidence type="ECO:0000256" key="1">
    <source>
        <dbReference type="SAM" id="MobiDB-lite"/>
    </source>
</evidence>
<proteinExistence type="predicted"/>
<dbReference type="InterPro" id="IPR035919">
    <property type="entry name" value="EAL_sf"/>
</dbReference>
<keyword evidence="2" id="KW-0812">Transmembrane</keyword>
<dbReference type="Pfam" id="PF00563">
    <property type="entry name" value="EAL"/>
    <property type="match status" value="1"/>
</dbReference>
<evidence type="ECO:0000259" key="5">
    <source>
        <dbReference type="PROSITE" id="PS50887"/>
    </source>
</evidence>
<dbReference type="Gene3D" id="3.30.450.20">
    <property type="entry name" value="PAS domain"/>
    <property type="match status" value="1"/>
</dbReference>
<keyword evidence="2" id="KW-0472">Membrane</keyword>
<dbReference type="InterPro" id="IPR029787">
    <property type="entry name" value="Nucleotide_cyclase"/>
</dbReference>
<dbReference type="SUPFAM" id="SSF141868">
    <property type="entry name" value="EAL domain-like"/>
    <property type="match status" value="1"/>
</dbReference>
<evidence type="ECO:0000313" key="7">
    <source>
        <dbReference type="Proteomes" id="UP000470470"/>
    </source>
</evidence>
<feature type="region of interest" description="Disordered" evidence="1">
    <location>
        <begin position="417"/>
        <end position="440"/>
    </location>
</feature>
<feature type="transmembrane region" description="Helical" evidence="2">
    <location>
        <begin position="40"/>
        <end position="60"/>
    </location>
</feature>
<dbReference type="InterPro" id="IPR052155">
    <property type="entry name" value="Biofilm_reg_signaling"/>
</dbReference>
<dbReference type="PANTHER" id="PTHR44757:SF2">
    <property type="entry name" value="BIOFILM ARCHITECTURE MAINTENANCE PROTEIN MBAA"/>
    <property type="match status" value="1"/>
</dbReference>
<evidence type="ECO:0000313" key="6">
    <source>
        <dbReference type="EMBL" id="NEL55726.1"/>
    </source>
</evidence>
<dbReference type="GO" id="GO:0006355">
    <property type="term" value="P:regulation of DNA-templated transcription"/>
    <property type="evidence" value="ECO:0007669"/>
    <property type="project" value="InterPro"/>
</dbReference>
<feature type="domain" description="GGDEF" evidence="5">
    <location>
        <begin position="492"/>
        <end position="629"/>
    </location>
</feature>
<dbReference type="AlphaFoldDB" id="A0A7K3WH76"/>
<gene>
    <name evidence="6" type="ORF">G1H19_17225</name>
</gene>
<evidence type="ECO:0000259" key="4">
    <source>
        <dbReference type="PROSITE" id="PS50883"/>
    </source>
</evidence>
<dbReference type="SMART" id="SM00052">
    <property type="entry name" value="EAL"/>
    <property type="match status" value="1"/>
</dbReference>
<keyword evidence="7" id="KW-1185">Reference proteome</keyword>
<dbReference type="RefSeq" id="WP_152728258.1">
    <property type="nucleotide sequence ID" value="NZ_JAABOZ010000010.1"/>
</dbReference>